<evidence type="ECO:0008006" key="14">
    <source>
        <dbReference type="Google" id="ProtNLM"/>
    </source>
</evidence>
<keyword evidence="13" id="KW-1185">Reference proteome</keyword>
<feature type="compositionally biased region" description="Basic and acidic residues" evidence="11">
    <location>
        <begin position="30"/>
        <end position="43"/>
    </location>
</feature>
<comment type="subcellular location">
    <subcellularLocation>
        <location evidence="1">Endoplasmic reticulum membrane</location>
        <topology evidence="1">Multi-pass membrane protein</topology>
    </subcellularLocation>
</comment>
<evidence type="ECO:0000313" key="12">
    <source>
        <dbReference type="EnsemblMetazoa" id="CLYHEMP010123.2"/>
    </source>
</evidence>
<evidence type="ECO:0000256" key="6">
    <source>
        <dbReference type="ARBA" id="ARBA00022824"/>
    </source>
</evidence>
<keyword evidence="8" id="KW-0472">Membrane</keyword>
<feature type="compositionally biased region" description="Basic residues" evidence="11">
    <location>
        <begin position="82"/>
        <end position="91"/>
    </location>
</feature>
<evidence type="ECO:0000256" key="10">
    <source>
        <dbReference type="ARBA" id="ARBA00024938"/>
    </source>
</evidence>
<comment type="function">
    <text evidence="10">Critical mediator, in cooperation with CASP4, of endoplasmic reticulum-stress induced apoptosis. Required or the activation of CASP4 following endoplasmic reticulum stress.</text>
</comment>
<dbReference type="PANTHER" id="PTHR13448:SF0">
    <property type="entry name" value="TRANSMEMBRANE PROTEIN 214"/>
    <property type="match status" value="1"/>
</dbReference>
<dbReference type="PANTHER" id="PTHR13448">
    <property type="entry name" value="TRANSMEMBRANE PROTEIN 214"/>
    <property type="match status" value="1"/>
</dbReference>
<dbReference type="Pfam" id="PF10151">
    <property type="entry name" value="TMEM214"/>
    <property type="match status" value="1"/>
</dbReference>
<evidence type="ECO:0000256" key="2">
    <source>
        <dbReference type="ARBA" id="ARBA00007984"/>
    </source>
</evidence>
<sequence length="720" mass="83787">MSNNWETVVNKKKSHVTKADVRRVKKKFVEGEVPKVEKKDPLQLEKTAYEAGFRNDDDSDKENYPSRIPFEQNEQKQSPRNVTRRKDKPKPKPAQTVNLGEFIKKVDIDGLKLTIQSIQEKFNNHPLIWLKEVAAWLKSQIKGPAEKTDLAFLKHETDFPVSELDKAVHKLLEDLMKKCDKKNLATFYISLIAGMVTDIQQGNSTLADRIMIQLLCQLEPTVIKENCNEIVAAKSKTAETYIAVMWALGQPVGTLENRLSVWWSSMFAVLDKKRHAVAAVHYLKEILSELEDKPIQKPMLDTESFLQLYNVIFGKSPLQHTSSLIDELKPFASLMKRMLLADKPCKERKNIFMQLLDELKNMEEGRERNMICDVLSDYLVSNPDLLEWWSENILAYLRQSSVLLKYIEETDVAERMRKGRRHKTSRPMVTASQTMIGKMLKVKDRSRFDKKPGFRECRKICNYFINEEMERRQQTSSVWKLLKYFFIFTTIFVAVDLYTNKGYPGSRTNVFLKKYGLEERLMTGYNFADQKRMQAQSFITTNAPIYYAKVSPYVDPVMEKTGYYTRITCEAIYKHSKPVRDFANTRIPPLLEKITYFLKRQYDIISSYILGLYQTYAPIVQENVTQFYNWLQVSIPKAYKFILTNLMELKKTIYNLNPAMFDKAAIVLNDAIDYVIKMVPIVVERCMATLNLVLEYIRTYFAQGQGWMQQQFGRVSPAAK</sequence>
<evidence type="ECO:0000313" key="13">
    <source>
        <dbReference type="Proteomes" id="UP000594262"/>
    </source>
</evidence>
<feature type="compositionally biased region" description="Basic and acidic residues" evidence="11">
    <location>
        <begin position="53"/>
        <end position="64"/>
    </location>
</feature>
<evidence type="ECO:0000256" key="4">
    <source>
        <dbReference type="ARBA" id="ARBA00022692"/>
    </source>
</evidence>
<dbReference type="OrthoDB" id="10022292at2759"/>
<evidence type="ECO:0000256" key="1">
    <source>
        <dbReference type="ARBA" id="ARBA00004477"/>
    </source>
</evidence>
<keyword evidence="9" id="KW-0325">Glycoprotein</keyword>
<dbReference type="GeneID" id="136822801"/>
<feature type="region of interest" description="Disordered" evidence="11">
    <location>
        <begin position="30"/>
        <end position="95"/>
    </location>
</feature>
<protein>
    <recommendedName>
        <fullName evidence="14">Transmembrane protein</fullName>
    </recommendedName>
</protein>
<accession>A0A7M5VEL0</accession>
<dbReference type="GO" id="GO:0005789">
    <property type="term" value="C:endoplasmic reticulum membrane"/>
    <property type="evidence" value="ECO:0007669"/>
    <property type="project" value="UniProtKB-SubCell"/>
</dbReference>
<comment type="subunit">
    <text evidence="3">Constitutively interacts with CASP4; required for the localization of procaspase 4 to the ER.</text>
</comment>
<evidence type="ECO:0000256" key="8">
    <source>
        <dbReference type="ARBA" id="ARBA00023136"/>
    </source>
</evidence>
<comment type="similarity">
    <text evidence="2">Belongs to the TMEM214 family.</text>
</comment>
<dbReference type="InterPro" id="IPR019308">
    <property type="entry name" value="TMEM214"/>
</dbReference>
<evidence type="ECO:0000256" key="3">
    <source>
        <dbReference type="ARBA" id="ARBA00011720"/>
    </source>
</evidence>
<name>A0A7M5VEL0_9CNID</name>
<evidence type="ECO:0000256" key="9">
    <source>
        <dbReference type="ARBA" id="ARBA00023180"/>
    </source>
</evidence>
<dbReference type="AlphaFoldDB" id="A0A7M5VEL0"/>
<reference evidence="12" key="1">
    <citation type="submission" date="2021-01" db="UniProtKB">
        <authorList>
            <consortium name="EnsemblMetazoa"/>
        </authorList>
    </citation>
    <scope>IDENTIFICATION</scope>
</reference>
<evidence type="ECO:0000256" key="11">
    <source>
        <dbReference type="SAM" id="MobiDB-lite"/>
    </source>
</evidence>
<dbReference type="Proteomes" id="UP000594262">
    <property type="component" value="Unplaced"/>
</dbReference>
<keyword evidence="4" id="KW-0812">Transmembrane</keyword>
<keyword evidence="7" id="KW-1133">Transmembrane helix</keyword>
<keyword evidence="5" id="KW-0053">Apoptosis</keyword>
<evidence type="ECO:0000256" key="5">
    <source>
        <dbReference type="ARBA" id="ARBA00022703"/>
    </source>
</evidence>
<proteinExistence type="inferred from homology"/>
<evidence type="ECO:0000256" key="7">
    <source>
        <dbReference type="ARBA" id="ARBA00022989"/>
    </source>
</evidence>
<dbReference type="EnsemblMetazoa" id="CLYHEMT010123.2">
    <property type="protein sequence ID" value="CLYHEMP010123.2"/>
    <property type="gene ID" value="CLYHEMG010123"/>
</dbReference>
<organism evidence="12 13">
    <name type="scientific">Clytia hemisphaerica</name>
    <dbReference type="NCBI Taxonomy" id="252671"/>
    <lineage>
        <taxon>Eukaryota</taxon>
        <taxon>Metazoa</taxon>
        <taxon>Cnidaria</taxon>
        <taxon>Hydrozoa</taxon>
        <taxon>Hydroidolina</taxon>
        <taxon>Leptothecata</taxon>
        <taxon>Obeliida</taxon>
        <taxon>Clytiidae</taxon>
        <taxon>Clytia</taxon>
    </lineage>
</organism>
<dbReference type="GO" id="GO:0005794">
    <property type="term" value="C:Golgi apparatus"/>
    <property type="evidence" value="ECO:0007669"/>
    <property type="project" value="TreeGrafter"/>
</dbReference>
<dbReference type="RefSeq" id="XP_066935207.1">
    <property type="nucleotide sequence ID" value="XM_067079106.1"/>
</dbReference>
<dbReference type="GO" id="GO:0006915">
    <property type="term" value="P:apoptotic process"/>
    <property type="evidence" value="ECO:0007669"/>
    <property type="project" value="UniProtKB-KW"/>
</dbReference>
<keyword evidence="6" id="KW-0256">Endoplasmic reticulum</keyword>